<dbReference type="GO" id="GO:0008013">
    <property type="term" value="F:beta-catenin binding"/>
    <property type="evidence" value="ECO:0007669"/>
    <property type="project" value="TreeGrafter"/>
</dbReference>
<dbReference type="InterPro" id="IPR006077">
    <property type="entry name" value="Vinculin/catenin"/>
</dbReference>
<dbReference type="GO" id="GO:0005912">
    <property type="term" value="C:adherens junction"/>
    <property type="evidence" value="ECO:0007669"/>
    <property type="project" value="TreeGrafter"/>
</dbReference>
<gene>
    <name evidence="9" type="ORF">HCN44_010141</name>
</gene>
<keyword evidence="4" id="KW-0963">Cytoplasm</keyword>
<keyword evidence="5" id="KW-0130">Cell adhesion</keyword>
<dbReference type="GO" id="GO:0016477">
    <property type="term" value="P:cell migration"/>
    <property type="evidence" value="ECO:0007669"/>
    <property type="project" value="TreeGrafter"/>
</dbReference>
<dbReference type="GO" id="GO:0005737">
    <property type="term" value="C:cytoplasm"/>
    <property type="evidence" value="ECO:0007669"/>
    <property type="project" value="UniProtKB-SubCell"/>
</dbReference>
<protein>
    <recommendedName>
        <fullName evidence="11">Catenin alpha</fullName>
    </recommendedName>
</protein>
<evidence type="ECO:0008006" key="11">
    <source>
        <dbReference type="Google" id="ProtNLM"/>
    </source>
</evidence>
<dbReference type="AlphaFoldDB" id="A0A834XWU5"/>
<dbReference type="GO" id="GO:0098609">
    <property type="term" value="P:cell-cell adhesion"/>
    <property type="evidence" value="ECO:0007669"/>
    <property type="project" value="TreeGrafter"/>
</dbReference>
<evidence type="ECO:0000256" key="4">
    <source>
        <dbReference type="ARBA" id="ARBA00022490"/>
    </source>
</evidence>
<dbReference type="GO" id="GO:0051015">
    <property type="term" value="F:actin filament binding"/>
    <property type="evidence" value="ECO:0007669"/>
    <property type="project" value="InterPro"/>
</dbReference>
<evidence type="ECO:0000313" key="9">
    <source>
        <dbReference type="EMBL" id="KAF7993546.1"/>
    </source>
</evidence>
<keyword evidence="6" id="KW-0965">Cell junction</keyword>
<organism evidence="9 10">
    <name type="scientific">Aphidius gifuensis</name>
    <name type="common">Parasitoid wasp</name>
    <dbReference type="NCBI Taxonomy" id="684658"/>
    <lineage>
        <taxon>Eukaryota</taxon>
        <taxon>Metazoa</taxon>
        <taxon>Ecdysozoa</taxon>
        <taxon>Arthropoda</taxon>
        <taxon>Hexapoda</taxon>
        <taxon>Insecta</taxon>
        <taxon>Pterygota</taxon>
        <taxon>Neoptera</taxon>
        <taxon>Endopterygota</taxon>
        <taxon>Hymenoptera</taxon>
        <taxon>Apocrita</taxon>
        <taxon>Ichneumonoidea</taxon>
        <taxon>Braconidae</taxon>
        <taxon>Aphidiinae</taxon>
        <taxon>Aphidius</taxon>
    </lineage>
</organism>
<accession>A0A834XWU5</accession>
<evidence type="ECO:0000256" key="1">
    <source>
        <dbReference type="ARBA" id="ARBA00004282"/>
    </source>
</evidence>
<dbReference type="EMBL" id="JACMRX010000003">
    <property type="protein sequence ID" value="KAF7993546.1"/>
    <property type="molecule type" value="Genomic_DNA"/>
</dbReference>
<feature type="compositionally biased region" description="Basic and acidic residues" evidence="8">
    <location>
        <begin position="678"/>
        <end position="697"/>
    </location>
</feature>
<evidence type="ECO:0000256" key="3">
    <source>
        <dbReference type="ARBA" id="ARBA00008376"/>
    </source>
</evidence>
<feature type="coiled-coil region" evidence="7">
    <location>
        <begin position="46"/>
        <end position="73"/>
    </location>
</feature>
<dbReference type="Gene3D" id="6.10.250.2510">
    <property type="match status" value="1"/>
</dbReference>
<dbReference type="InterPro" id="IPR036723">
    <property type="entry name" value="Alpha-catenin/vinculin-like_sf"/>
</dbReference>
<dbReference type="Proteomes" id="UP000639338">
    <property type="component" value="Unassembled WGS sequence"/>
</dbReference>
<dbReference type="SUPFAM" id="SSF47220">
    <property type="entry name" value="alpha-catenin/vinculin-like"/>
    <property type="match status" value="4"/>
</dbReference>
<dbReference type="PANTHER" id="PTHR18914:SF9">
    <property type="entry name" value="CATENIN ALPHA"/>
    <property type="match status" value="1"/>
</dbReference>
<dbReference type="InterPro" id="IPR001033">
    <property type="entry name" value="Alpha_catenin"/>
</dbReference>
<sequence length="718" mass="81462">MRQCEIKNPELRDKIAGARAVIKKNQPFLLSSTKVYVNHPDMAVAKKIYDNVLDELNEALDNIKNAAEGKLSKEHVKPVDRPGQLVDALEKFDVNTYLRSSPTHEYLEKDKPNLQEQLDDIVAQVVYIGDSSGTRINRRNQMIEGCEAVKNALQNLLTEYINNANNDKKQPDNLNNAIEDISKKTWDLRDNIRKAVVDNISDSFLDTGVPLFDMIIAAENGDEDKFNDASIAFEKHAVKLIEVGHLACCMSENIDGIKMVNCCIEQISKLYPKVIDAAKILVVHSNSIPAKENMQVFHKAWEKQVKILIDAVDDITTIDDFLGVTEAHILEDINNCVIALQKNDRLAFVLSSDAILNRSRRVSNVVNGHVTQEMYQPSIYKKRILDAVVVLQDKIMPKFLRGVKLALDNITADKIRSQDDKKKDEDLFIDSSNIVYNGVHEIRRALLMNKLDDDDDIDLNNSESNENNLIDEYPNIGCIKNARDVMKIMNDKDKEKIIKEVEFFKNEKIKFDKEVEKWDDSGNDIILLAKKMCIIMMEMIDFTRGCGPLKTTMDIINAAKKISVNGTKLNELISQIIENCPESTTKNDLLGYIQRIYFHCHQMNITSKVKADVVQSINGELFVSGLDSATSLIQSSKNLMNAVVHTVKASYIASTKYPRTDTNTPIVVWKMKAPEKKPLVRRETSSKKNIIRRESQKMEQSPIKVLSDFQSLDERSLF</sequence>
<evidence type="ECO:0000256" key="6">
    <source>
        <dbReference type="ARBA" id="ARBA00022949"/>
    </source>
</evidence>
<dbReference type="OrthoDB" id="6376697at2759"/>
<dbReference type="PRINTS" id="PR00805">
    <property type="entry name" value="ALPHACATENIN"/>
</dbReference>
<keyword evidence="7" id="KW-0175">Coiled coil</keyword>
<proteinExistence type="inferred from homology"/>
<evidence type="ECO:0000256" key="2">
    <source>
        <dbReference type="ARBA" id="ARBA00004496"/>
    </source>
</evidence>
<comment type="subcellular location">
    <subcellularLocation>
        <location evidence="1">Cell junction</location>
    </subcellularLocation>
    <subcellularLocation>
        <location evidence="2">Cytoplasm</location>
    </subcellularLocation>
</comment>
<dbReference type="GO" id="GO:0016342">
    <property type="term" value="C:catenin complex"/>
    <property type="evidence" value="ECO:0007669"/>
    <property type="project" value="TreeGrafter"/>
</dbReference>
<evidence type="ECO:0000256" key="7">
    <source>
        <dbReference type="SAM" id="Coils"/>
    </source>
</evidence>
<evidence type="ECO:0000313" key="10">
    <source>
        <dbReference type="Proteomes" id="UP000639338"/>
    </source>
</evidence>
<dbReference type="Gene3D" id="1.20.120.230">
    <property type="entry name" value="Alpha-catenin/vinculin-like"/>
    <property type="match status" value="4"/>
</dbReference>
<dbReference type="GO" id="GO:0045296">
    <property type="term" value="F:cadherin binding"/>
    <property type="evidence" value="ECO:0007669"/>
    <property type="project" value="InterPro"/>
</dbReference>
<comment type="similarity">
    <text evidence="3">Belongs to the vinculin/alpha-catenin family.</text>
</comment>
<evidence type="ECO:0000256" key="5">
    <source>
        <dbReference type="ARBA" id="ARBA00022889"/>
    </source>
</evidence>
<name>A0A834XWU5_APHGI</name>
<dbReference type="Pfam" id="PF01044">
    <property type="entry name" value="Vinculin"/>
    <property type="match status" value="1"/>
</dbReference>
<dbReference type="PANTHER" id="PTHR18914">
    <property type="entry name" value="ALPHA CATENIN"/>
    <property type="match status" value="1"/>
</dbReference>
<comment type="caution">
    <text evidence="9">The sequence shown here is derived from an EMBL/GenBank/DDBJ whole genome shotgun (WGS) entry which is preliminary data.</text>
</comment>
<reference evidence="9 10" key="1">
    <citation type="submission" date="2020-08" db="EMBL/GenBank/DDBJ databases">
        <title>Aphidius gifuensis genome sequencing and assembly.</title>
        <authorList>
            <person name="Du Z."/>
        </authorList>
    </citation>
    <scope>NUCLEOTIDE SEQUENCE [LARGE SCALE GENOMIC DNA]</scope>
    <source>
        <strain evidence="9">YNYX2018</strain>
        <tissue evidence="9">Adults</tissue>
    </source>
</reference>
<evidence type="ECO:0000256" key="8">
    <source>
        <dbReference type="SAM" id="MobiDB-lite"/>
    </source>
</evidence>
<feature type="region of interest" description="Disordered" evidence="8">
    <location>
        <begin position="678"/>
        <end position="698"/>
    </location>
</feature>
<keyword evidence="10" id="KW-1185">Reference proteome</keyword>